<dbReference type="Proteomes" id="UP000582213">
    <property type="component" value="Unassembled WGS sequence"/>
</dbReference>
<dbReference type="EMBL" id="JACHFY010000001">
    <property type="protein sequence ID" value="MBB5252641.1"/>
    <property type="molecule type" value="Genomic_DNA"/>
</dbReference>
<dbReference type="EMBL" id="CP045484">
    <property type="protein sequence ID" value="QGR16925.1"/>
    <property type="molecule type" value="Genomic_DNA"/>
</dbReference>
<gene>
    <name evidence="3" type="ORF">D1869_06850</name>
    <name evidence="2" type="ORF">HNQ62_000359</name>
</gene>
<evidence type="ECO:0000256" key="1">
    <source>
        <dbReference type="SAM" id="Phobius"/>
    </source>
</evidence>
<reference evidence="3 4" key="1">
    <citation type="submission" date="2019-10" db="EMBL/GenBank/DDBJ databases">
        <title>Genome Sequences from Six Type Strain Members of the Archaeal Family Sulfolobaceae: Acidianus ambivalens, Acidianus infernus, Metallosphaera prunae, Stygiolobus azoricus, Sulfolobus metallicus, and Sulfurisphaera ohwakuensis.</title>
        <authorList>
            <person name="Counts J.A."/>
            <person name="Kelly R.M."/>
        </authorList>
    </citation>
    <scope>NUCLEOTIDE SEQUENCE [LARGE SCALE GENOMIC DNA]</scope>
    <source>
        <strain evidence="3 4">TA-1</strain>
    </source>
</reference>
<accession>A0A650CGV8</accession>
<proteinExistence type="predicted"/>
<dbReference type="Proteomes" id="UP000427373">
    <property type="component" value="Chromosome"/>
</dbReference>
<reference evidence="2 5" key="2">
    <citation type="submission" date="2020-08" db="EMBL/GenBank/DDBJ databases">
        <title>Genomic Encyclopedia of Type Strains, Phase IV (KMG-IV): sequencing the most valuable type-strain genomes for metagenomic binning, comparative biology and taxonomic classification.</title>
        <authorList>
            <person name="Goeker M."/>
        </authorList>
    </citation>
    <scope>NUCLEOTIDE SEQUENCE [LARGE SCALE GENOMIC DNA]</scope>
    <source>
        <strain evidence="2 5">DSM 12421</strain>
    </source>
</reference>
<feature type="transmembrane region" description="Helical" evidence="1">
    <location>
        <begin position="6"/>
        <end position="28"/>
    </location>
</feature>
<dbReference type="RefSeq" id="WP_156014475.1">
    <property type="nucleotide sequence ID" value="NZ_CP045484.1"/>
</dbReference>
<protein>
    <submittedName>
        <fullName evidence="3">Uncharacterized protein</fullName>
    </submittedName>
</protein>
<evidence type="ECO:0000313" key="5">
    <source>
        <dbReference type="Proteomes" id="UP000582213"/>
    </source>
</evidence>
<dbReference type="OrthoDB" id="376361at2157"/>
<dbReference type="GeneID" id="42800949"/>
<name>A0A650CGV8_SULOH</name>
<dbReference type="AlphaFoldDB" id="A0A650CGV8"/>
<keyword evidence="1" id="KW-1133">Transmembrane helix</keyword>
<evidence type="ECO:0000313" key="2">
    <source>
        <dbReference type="EMBL" id="MBB5252641.1"/>
    </source>
</evidence>
<sequence>MRGLGTVIGIVIFLIILLASLALILAYLGEFQIIGAQISQSQINIYNHNNAKLNVNSQIEYLYSNVIYAGQCTSGPYYFVVTITEYSDPVIIVTVRNPSQITQTINDLIISAGNPMSGSLIGTTQNGQPPNYVSVAPPELSQLLIVHIGSTTAPSYTYTLTLTSTQLSPYILSLYVPQQYYEVEIKAFILVPININNVKLLYQGTYYYAFYHYSQYTFYYPYYGAQPYLTSTNYVPTDWELLPNNPVYPFGNLYFIVFTNFGNVGYTFYPLGG</sequence>
<dbReference type="KEGG" id="soh:D1869_06850"/>
<keyword evidence="1" id="KW-0812">Transmembrane</keyword>
<keyword evidence="1" id="KW-0472">Membrane</keyword>
<organism evidence="3 4">
    <name type="scientific">Sulfurisphaera ohwakuensis</name>
    <dbReference type="NCBI Taxonomy" id="69656"/>
    <lineage>
        <taxon>Archaea</taxon>
        <taxon>Thermoproteota</taxon>
        <taxon>Thermoprotei</taxon>
        <taxon>Sulfolobales</taxon>
        <taxon>Sulfolobaceae</taxon>
        <taxon>Sulfurisphaera</taxon>
    </lineage>
</organism>
<evidence type="ECO:0000313" key="3">
    <source>
        <dbReference type="EMBL" id="QGR16925.1"/>
    </source>
</evidence>
<evidence type="ECO:0000313" key="4">
    <source>
        <dbReference type="Proteomes" id="UP000427373"/>
    </source>
</evidence>
<keyword evidence="4" id="KW-1185">Reference proteome</keyword>